<reference evidence="5 6" key="1">
    <citation type="submission" date="2014-09" db="EMBL/GenBank/DDBJ databases">
        <authorList>
            <person name="Magalhaes I.L.F."/>
            <person name="Oliveira U."/>
            <person name="Santos F.R."/>
            <person name="Vidigal T.H.D.A."/>
            <person name="Brescovit A.D."/>
            <person name="Santos A.J."/>
        </authorList>
    </citation>
    <scope>NUCLEOTIDE SEQUENCE [LARGE SCALE GENOMIC DNA]</scope>
</reference>
<accession>A0A0P1BHP2</accession>
<dbReference type="Gene3D" id="3.30.70.330">
    <property type="match status" value="1"/>
</dbReference>
<name>A0A0P1BHP2_9BASI</name>
<dbReference type="OrthoDB" id="266020at2759"/>
<dbReference type="SUPFAM" id="SSF54928">
    <property type="entry name" value="RNA-binding domain, RBD"/>
    <property type="match status" value="1"/>
</dbReference>
<proteinExistence type="predicted"/>
<organism evidence="5 6">
    <name type="scientific">Ceraceosorus bombacis</name>
    <dbReference type="NCBI Taxonomy" id="401625"/>
    <lineage>
        <taxon>Eukaryota</taxon>
        <taxon>Fungi</taxon>
        <taxon>Dikarya</taxon>
        <taxon>Basidiomycota</taxon>
        <taxon>Ustilaginomycotina</taxon>
        <taxon>Exobasidiomycetes</taxon>
        <taxon>Ceraceosorales</taxon>
        <taxon>Ceraceosoraceae</taxon>
        <taxon>Ceraceosorus</taxon>
    </lineage>
</organism>
<dbReference type="GO" id="GO:0005634">
    <property type="term" value="C:nucleus"/>
    <property type="evidence" value="ECO:0007669"/>
    <property type="project" value="TreeGrafter"/>
</dbReference>
<dbReference type="PROSITE" id="PS50102">
    <property type="entry name" value="RRM"/>
    <property type="match status" value="1"/>
</dbReference>
<dbReference type="InterPro" id="IPR012677">
    <property type="entry name" value="Nucleotide-bd_a/b_plait_sf"/>
</dbReference>
<evidence type="ECO:0000256" key="2">
    <source>
        <dbReference type="PROSITE-ProRule" id="PRU00176"/>
    </source>
</evidence>
<dbReference type="STRING" id="401625.A0A0P1BHP2"/>
<dbReference type="GO" id="GO:0005737">
    <property type="term" value="C:cytoplasm"/>
    <property type="evidence" value="ECO:0007669"/>
    <property type="project" value="TreeGrafter"/>
</dbReference>
<dbReference type="Pfam" id="PF00076">
    <property type="entry name" value="RRM_1"/>
    <property type="match status" value="1"/>
</dbReference>
<evidence type="ECO:0000256" key="3">
    <source>
        <dbReference type="SAM" id="MobiDB-lite"/>
    </source>
</evidence>
<dbReference type="SMART" id="SM00360">
    <property type="entry name" value="RRM"/>
    <property type="match status" value="1"/>
</dbReference>
<keyword evidence="1 2" id="KW-0694">RNA-binding</keyword>
<dbReference type="GO" id="GO:0003729">
    <property type="term" value="F:mRNA binding"/>
    <property type="evidence" value="ECO:0007669"/>
    <property type="project" value="TreeGrafter"/>
</dbReference>
<dbReference type="Proteomes" id="UP000054845">
    <property type="component" value="Unassembled WGS sequence"/>
</dbReference>
<protein>
    <submittedName>
        <fullName evidence="5">Rna-binding domain-containing protein</fullName>
    </submittedName>
</protein>
<evidence type="ECO:0000256" key="1">
    <source>
        <dbReference type="ARBA" id="ARBA00022884"/>
    </source>
</evidence>
<evidence type="ECO:0000313" key="6">
    <source>
        <dbReference type="Proteomes" id="UP000054845"/>
    </source>
</evidence>
<dbReference type="PANTHER" id="PTHR23003">
    <property type="entry name" value="RNA RECOGNITION MOTIF RRM DOMAIN CONTAINING PROTEIN"/>
    <property type="match status" value="1"/>
</dbReference>
<dbReference type="EMBL" id="CCYA01000272">
    <property type="protein sequence ID" value="CEH15728.1"/>
    <property type="molecule type" value="Genomic_DNA"/>
</dbReference>
<dbReference type="InterPro" id="IPR035979">
    <property type="entry name" value="RBD_domain_sf"/>
</dbReference>
<evidence type="ECO:0000313" key="5">
    <source>
        <dbReference type="EMBL" id="CEH15728.1"/>
    </source>
</evidence>
<dbReference type="InterPro" id="IPR050374">
    <property type="entry name" value="RRT5_SRSF_SR"/>
</dbReference>
<keyword evidence="6" id="KW-1185">Reference proteome</keyword>
<feature type="region of interest" description="Disordered" evidence="3">
    <location>
        <begin position="1"/>
        <end position="28"/>
    </location>
</feature>
<dbReference type="InterPro" id="IPR000504">
    <property type="entry name" value="RRM_dom"/>
</dbReference>
<dbReference type="AlphaFoldDB" id="A0A0P1BHP2"/>
<dbReference type="FunFam" id="3.30.70.330:FF:000039">
    <property type="entry name" value="U1 small nuclear ribonucleoprotein A"/>
    <property type="match status" value="1"/>
</dbReference>
<evidence type="ECO:0000259" key="4">
    <source>
        <dbReference type="PROSITE" id="PS50102"/>
    </source>
</evidence>
<sequence>MSAEVEMATEADVDVPQAAGEEKTDQAASNPLAANRTIFISNLNQKIKLDVLKESLKGLFSSYGDVLSVTAHKNVRMKGQAFVAFADSQAAEKAVGEVKGFPLYGMPMQLEFAKTRSDEVVKQDVGGEGTEAFEEHKRQRLEHKKRQRRGNAMRRKELAKKIAAKRGEAVDTNAAQPAKRQEVQMPDEYLPPNKILFLQNVPSSVSRDNLEVLFQPLEHKKRQRRGNAMRRKELAKKIAAKRGEAVDTNAAQPAKRQERFQGQPRGPLSTVRMLARVSNVLCFSIP</sequence>
<feature type="region of interest" description="Disordered" evidence="3">
    <location>
        <begin position="241"/>
        <end position="265"/>
    </location>
</feature>
<feature type="domain" description="RRM" evidence="4">
    <location>
        <begin position="36"/>
        <end position="115"/>
    </location>
</feature>